<dbReference type="OMA" id="CYHYTIS"/>
<dbReference type="Proteomes" id="UP000249829">
    <property type="component" value="Unassembled WGS sequence"/>
</dbReference>
<accession>A0A2V5H5V5</accession>
<dbReference type="EMBL" id="KZ825133">
    <property type="protein sequence ID" value="PYI19559.1"/>
    <property type="molecule type" value="Genomic_DNA"/>
</dbReference>
<evidence type="ECO:0000313" key="3">
    <source>
        <dbReference type="Proteomes" id="UP000249829"/>
    </source>
</evidence>
<feature type="signal peptide" evidence="1">
    <location>
        <begin position="1"/>
        <end position="18"/>
    </location>
</feature>
<dbReference type="AlphaFoldDB" id="A0A2V5H5V5"/>
<keyword evidence="3" id="KW-1185">Reference proteome</keyword>
<sequence>MQLPTLLLTLLSATAVMALPSAETSNADLAARGDSGCFPVSDPDCGISTSYCRCANGWYYLFNSDEGGCNPPWGIVATDISGLPGWNC</sequence>
<proteinExistence type="predicted"/>
<organism evidence="2 3">
    <name type="scientific">Aspergillus violaceofuscus (strain CBS 115571)</name>
    <dbReference type="NCBI Taxonomy" id="1450538"/>
    <lineage>
        <taxon>Eukaryota</taxon>
        <taxon>Fungi</taxon>
        <taxon>Dikarya</taxon>
        <taxon>Ascomycota</taxon>
        <taxon>Pezizomycotina</taxon>
        <taxon>Eurotiomycetes</taxon>
        <taxon>Eurotiomycetidae</taxon>
        <taxon>Eurotiales</taxon>
        <taxon>Aspergillaceae</taxon>
        <taxon>Aspergillus</taxon>
    </lineage>
</organism>
<reference evidence="2 3" key="1">
    <citation type="submission" date="2018-02" db="EMBL/GenBank/DDBJ databases">
        <title>The genomes of Aspergillus section Nigri reveals drivers in fungal speciation.</title>
        <authorList>
            <consortium name="DOE Joint Genome Institute"/>
            <person name="Vesth T.C."/>
            <person name="Nybo J."/>
            <person name="Theobald S."/>
            <person name="Brandl J."/>
            <person name="Frisvad J.C."/>
            <person name="Nielsen K.F."/>
            <person name="Lyhne E.K."/>
            <person name="Kogle M.E."/>
            <person name="Kuo A."/>
            <person name="Riley R."/>
            <person name="Clum A."/>
            <person name="Nolan M."/>
            <person name="Lipzen A."/>
            <person name="Salamov A."/>
            <person name="Henrissat B."/>
            <person name="Wiebenga A."/>
            <person name="De vries R.P."/>
            <person name="Grigoriev I.V."/>
            <person name="Mortensen U.H."/>
            <person name="Andersen M.R."/>
            <person name="Baker S.E."/>
        </authorList>
    </citation>
    <scope>NUCLEOTIDE SEQUENCE [LARGE SCALE GENOMIC DNA]</scope>
    <source>
        <strain evidence="2 3">CBS 115571</strain>
    </source>
</reference>
<gene>
    <name evidence="2" type="ORF">BO99DRAFT_432466</name>
</gene>
<feature type="chain" id="PRO_5015860076" evidence="1">
    <location>
        <begin position="19"/>
        <end position="88"/>
    </location>
</feature>
<evidence type="ECO:0000313" key="2">
    <source>
        <dbReference type="EMBL" id="PYI19559.1"/>
    </source>
</evidence>
<name>A0A2V5H5V5_ASPV1</name>
<evidence type="ECO:0000256" key="1">
    <source>
        <dbReference type="SAM" id="SignalP"/>
    </source>
</evidence>
<keyword evidence="1" id="KW-0732">Signal</keyword>
<protein>
    <submittedName>
        <fullName evidence="2">Uncharacterized protein</fullName>
    </submittedName>
</protein>